<proteinExistence type="predicted"/>
<keyword evidence="3" id="KW-1185">Reference proteome</keyword>
<evidence type="ECO:0000313" key="2">
    <source>
        <dbReference type="EMBL" id="KRX10911.1"/>
    </source>
</evidence>
<protein>
    <submittedName>
        <fullName evidence="2">Uncharacterized protein</fullName>
    </submittedName>
</protein>
<dbReference type="Proteomes" id="UP000054937">
    <property type="component" value="Unassembled WGS sequence"/>
</dbReference>
<dbReference type="InterPro" id="IPR032675">
    <property type="entry name" value="LRR_dom_sf"/>
</dbReference>
<organism evidence="2 3">
    <name type="scientific">Pseudocohnilembus persalinus</name>
    <name type="common">Ciliate</name>
    <dbReference type="NCBI Taxonomy" id="266149"/>
    <lineage>
        <taxon>Eukaryota</taxon>
        <taxon>Sar</taxon>
        <taxon>Alveolata</taxon>
        <taxon>Ciliophora</taxon>
        <taxon>Intramacronucleata</taxon>
        <taxon>Oligohymenophorea</taxon>
        <taxon>Scuticociliatia</taxon>
        <taxon>Philasterida</taxon>
        <taxon>Pseudocohnilembidae</taxon>
        <taxon>Pseudocohnilembus</taxon>
    </lineage>
</organism>
<dbReference type="EMBL" id="LDAU01000013">
    <property type="protein sequence ID" value="KRX10911.1"/>
    <property type="molecule type" value="Genomic_DNA"/>
</dbReference>
<comment type="caution">
    <text evidence="2">The sequence shown here is derived from an EMBL/GenBank/DDBJ whole genome shotgun (WGS) entry which is preliminary data.</text>
</comment>
<keyword evidence="1" id="KW-0732">Signal</keyword>
<name>A0A0V0R8U4_PSEPJ</name>
<dbReference type="SUPFAM" id="SSF52047">
    <property type="entry name" value="RNI-like"/>
    <property type="match status" value="1"/>
</dbReference>
<dbReference type="InParanoid" id="A0A0V0R8U4"/>
<dbReference type="AlphaFoldDB" id="A0A0V0R8U4"/>
<accession>A0A0V0R8U4</accession>
<reference evidence="2 3" key="1">
    <citation type="journal article" date="2015" name="Sci. Rep.">
        <title>Genome of the facultative scuticociliatosis pathogen Pseudocohnilembus persalinus provides insight into its virulence through horizontal gene transfer.</title>
        <authorList>
            <person name="Xiong J."/>
            <person name="Wang G."/>
            <person name="Cheng J."/>
            <person name="Tian M."/>
            <person name="Pan X."/>
            <person name="Warren A."/>
            <person name="Jiang C."/>
            <person name="Yuan D."/>
            <person name="Miao W."/>
        </authorList>
    </citation>
    <scope>NUCLEOTIDE SEQUENCE [LARGE SCALE GENOMIC DNA]</scope>
    <source>
        <strain evidence="2">36N120E</strain>
    </source>
</reference>
<evidence type="ECO:0000256" key="1">
    <source>
        <dbReference type="SAM" id="SignalP"/>
    </source>
</evidence>
<dbReference type="Gene3D" id="3.80.10.10">
    <property type="entry name" value="Ribonuclease Inhibitor"/>
    <property type="match status" value="1"/>
</dbReference>
<feature type="signal peptide" evidence="1">
    <location>
        <begin position="1"/>
        <end position="23"/>
    </location>
</feature>
<gene>
    <name evidence="2" type="ORF">PPERSA_12035</name>
</gene>
<evidence type="ECO:0000313" key="3">
    <source>
        <dbReference type="Proteomes" id="UP000054937"/>
    </source>
</evidence>
<dbReference type="OrthoDB" id="430293at2759"/>
<sequence length="213" mass="24570">MNKSLTALFFSLFSIFFVYKFYGSNSLINEDDTLSVDYENKQVGTSQFEAIMKQYGDQFSNYKNIELNFGVNKISNLKALSYLQFCNQTEFLSLDFNNNRIFNTTGLEWLGNLYNLRKLEINLSLNSIDDVTQLQFLGNLQLLEEFTLNLAYCDLNNSNAFTILNTMMQLSPLRLKKMNINLQGTSATESYVREINRIGSMFYKNAKVTITLP</sequence>
<feature type="chain" id="PRO_5006867777" evidence="1">
    <location>
        <begin position="24"/>
        <end position="213"/>
    </location>
</feature>